<reference evidence="1" key="1">
    <citation type="submission" date="2019-08" db="EMBL/GenBank/DDBJ databases">
        <title>The genome of the North American firefly Photinus pyralis.</title>
        <authorList>
            <consortium name="Photinus pyralis genome working group"/>
            <person name="Fallon T.R."/>
            <person name="Sander Lower S.E."/>
            <person name="Weng J.-K."/>
        </authorList>
    </citation>
    <scope>NUCLEOTIDE SEQUENCE</scope>
    <source>
        <strain evidence="1">TRF0915ILg1</strain>
        <tissue evidence="1">Whole body</tissue>
    </source>
</reference>
<name>A0A8K0DCV0_IGNLU</name>
<evidence type="ECO:0000313" key="1">
    <source>
        <dbReference type="EMBL" id="KAF2900682.1"/>
    </source>
</evidence>
<dbReference type="Proteomes" id="UP000801492">
    <property type="component" value="Unassembled WGS sequence"/>
</dbReference>
<sequence length="209" mass="24426">MMLLKQRLKQLVFSLIESIYVFLSASTQRWSAFKEKVTFLTLKPLSDSGWESRMNSVRALRYQVGDVYDVLMKISLNSAKNATTRNEAKFLAKKIKNFKFMVSLILWYGILNRTNSVSKLLQNPNLNILEGTQSLKGLHTYFLDQQNEEQFKKLVVNAGQLAKELEMKATFMEEERVRSREKTVFLVTKVSMNQYAIRQQNIKLKYFTQ</sequence>
<gene>
    <name evidence="1" type="ORF">ILUMI_05505</name>
</gene>
<comment type="caution">
    <text evidence="1">The sequence shown here is derived from an EMBL/GenBank/DDBJ whole genome shotgun (WGS) entry which is preliminary data.</text>
</comment>
<dbReference type="AlphaFoldDB" id="A0A8K0DCV0"/>
<dbReference type="PANTHER" id="PTHR45749:SF21">
    <property type="entry name" value="DUF4371 DOMAIN-CONTAINING PROTEIN"/>
    <property type="match status" value="1"/>
</dbReference>
<keyword evidence="2" id="KW-1185">Reference proteome</keyword>
<proteinExistence type="predicted"/>
<organism evidence="1 2">
    <name type="scientific">Ignelater luminosus</name>
    <name type="common">Cucubano</name>
    <name type="synonym">Pyrophorus luminosus</name>
    <dbReference type="NCBI Taxonomy" id="2038154"/>
    <lineage>
        <taxon>Eukaryota</taxon>
        <taxon>Metazoa</taxon>
        <taxon>Ecdysozoa</taxon>
        <taxon>Arthropoda</taxon>
        <taxon>Hexapoda</taxon>
        <taxon>Insecta</taxon>
        <taxon>Pterygota</taxon>
        <taxon>Neoptera</taxon>
        <taxon>Endopterygota</taxon>
        <taxon>Coleoptera</taxon>
        <taxon>Polyphaga</taxon>
        <taxon>Elateriformia</taxon>
        <taxon>Elateroidea</taxon>
        <taxon>Elateridae</taxon>
        <taxon>Agrypninae</taxon>
        <taxon>Pyrophorini</taxon>
        <taxon>Ignelater</taxon>
    </lineage>
</organism>
<dbReference type="OrthoDB" id="1692427at2759"/>
<accession>A0A8K0DCV0</accession>
<evidence type="ECO:0000313" key="2">
    <source>
        <dbReference type="Proteomes" id="UP000801492"/>
    </source>
</evidence>
<dbReference type="EMBL" id="VTPC01002056">
    <property type="protein sequence ID" value="KAF2900682.1"/>
    <property type="molecule type" value="Genomic_DNA"/>
</dbReference>
<protein>
    <submittedName>
        <fullName evidence="1">Uncharacterized protein</fullName>
    </submittedName>
</protein>
<dbReference type="PANTHER" id="PTHR45749">
    <property type="match status" value="1"/>
</dbReference>